<evidence type="ECO:0000313" key="1">
    <source>
        <dbReference type="EMBL" id="CAG6390683.1"/>
    </source>
</evidence>
<sequence>MSPAQVVTTSWQESASPVKPVTEAGYDLLEEAAEHGISRHLEAKAALLTGDDPVQTLRDAWDLHVSFGLEHPAYYSLSCRRSASRSATRDAMPSLG</sequence>
<dbReference type="EMBL" id="CAJSLV010000001">
    <property type="protein sequence ID" value="CAG6390683.1"/>
    <property type="molecule type" value="Genomic_DNA"/>
</dbReference>
<accession>A0A9W4DIK0</accession>
<protein>
    <submittedName>
        <fullName evidence="1">Uncharacterized protein</fullName>
    </submittedName>
</protein>
<keyword evidence="2" id="KW-1185">Reference proteome</keyword>
<name>A0A9W4DIK0_9ACTN</name>
<organism evidence="1 2">
    <name type="scientific">Actinacidiphila cocklensis</name>
    <dbReference type="NCBI Taxonomy" id="887465"/>
    <lineage>
        <taxon>Bacteria</taxon>
        <taxon>Bacillati</taxon>
        <taxon>Actinomycetota</taxon>
        <taxon>Actinomycetes</taxon>
        <taxon>Kitasatosporales</taxon>
        <taxon>Streptomycetaceae</taxon>
        <taxon>Actinacidiphila</taxon>
    </lineage>
</organism>
<dbReference type="AlphaFoldDB" id="A0A9W4DIK0"/>
<dbReference type="Gene3D" id="1.10.357.10">
    <property type="entry name" value="Tetracycline Repressor, domain 2"/>
    <property type="match status" value="1"/>
</dbReference>
<proteinExistence type="predicted"/>
<gene>
    <name evidence="1" type="ORF">SCOCK_10151</name>
</gene>
<comment type="caution">
    <text evidence="1">The sequence shown here is derived from an EMBL/GenBank/DDBJ whole genome shotgun (WGS) entry which is preliminary data.</text>
</comment>
<dbReference type="Proteomes" id="UP001152519">
    <property type="component" value="Unassembled WGS sequence"/>
</dbReference>
<reference evidence="1" key="1">
    <citation type="submission" date="2021-05" db="EMBL/GenBank/DDBJ databases">
        <authorList>
            <person name="Arsene-Ploetze F."/>
        </authorList>
    </citation>
    <scope>NUCLEOTIDE SEQUENCE</scope>
    <source>
        <strain evidence="1">DSM 42138</strain>
    </source>
</reference>
<evidence type="ECO:0000313" key="2">
    <source>
        <dbReference type="Proteomes" id="UP001152519"/>
    </source>
</evidence>